<evidence type="ECO:0000256" key="2">
    <source>
        <dbReference type="ARBA" id="ARBA00022729"/>
    </source>
</evidence>
<evidence type="ECO:0000256" key="3">
    <source>
        <dbReference type="SAM" id="SignalP"/>
    </source>
</evidence>
<dbReference type="GO" id="GO:0004252">
    <property type="term" value="F:serine-type endopeptidase activity"/>
    <property type="evidence" value="ECO:0007669"/>
    <property type="project" value="InterPro"/>
</dbReference>
<keyword evidence="5" id="KW-0645">Protease</keyword>
<dbReference type="PROSITE" id="PS50240">
    <property type="entry name" value="TRYPSIN_DOM"/>
    <property type="match status" value="1"/>
</dbReference>
<dbReference type="InterPro" id="IPR018114">
    <property type="entry name" value="TRYPSIN_HIS"/>
</dbReference>
<dbReference type="Pfam" id="PF00089">
    <property type="entry name" value="Trypsin"/>
    <property type="match status" value="1"/>
</dbReference>
<dbReference type="Proteomes" id="UP001249851">
    <property type="component" value="Unassembled WGS sequence"/>
</dbReference>
<gene>
    <name evidence="5" type="ORF">P5673_010077</name>
</gene>
<comment type="caution">
    <text evidence="5">The sequence shown here is derived from an EMBL/GenBank/DDBJ whole genome shotgun (WGS) entry which is preliminary data.</text>
</comment>
<reference evidence="5" key="1">
    <citation type="journal article" date="2023" name="G3 (Bethesda)">
        <title>Whole genome assembly and annotation of the endangered Caribbean coral Acropora cervicornis.</title>
        <authorList>
            <person name="Selwyn J.D."/>
            <person name="Vollmer S.V."/>
        </authorList>
    </citation>
    <scope>NUCLEOTIDE SEQUENCE</scope>
    <source>
        <strain evidence="5">K2</strain>
    </source>
</reference>
<keyword evidence="2 3" id="KW-0732">Signal</keyword>
<dbReference type="PROSITE" id="PS00134">
    <property type="entry name" value="TRYPSIN_HIS"/>
    <property type="match status" value="1"/>
</dbReference>
<comment type="similarity">
    <text evidence="1">Belongs to the peptidase S1 family.</text>
</comment>
<organism evidence="5 6">
    <name type="scientific">Acropora cervicornis</name>
    <name type="common">Staghorn coral</name>
    <dbReference type="NCBI Taxonomy" id="6130"/>
    <lineage>
        <taxon>Eukaryota</taxon>
        <taxon>Metazoa</taxon>
        <taxon>Cnidaria</taxon>
        <taxon>Anthozoa</taxon>
        <taxon>Hexacorallia</taxon>
        <taxon>Scleractinia</taxon>
        <taxon>Astrocoeniina</taxon>
        <taxon>Acroporidae</taxon>
        <taxon>Acropora</taxon>
    </lineage>
</organism>
<dbReference type="InterPro" id="IPR043504">
    <property type="entry name" value="Peptidase_S1_PA_chymotrypsin"/>
</dbReference>
<feature type="signal peptide" evidence="3">
    <location>
        <begin position="1"/>
        <end position="26"/>
    </location>
</feature>
<dbReference type="Gene3D" id="2.40.10.10">
    <property type="entry name" value="Trypsin-like serine proteases"/>
    <property type="match status" value="2"/>
</dbReference>
<proteinExistence type="inferred from homology"/>
<evidence type="ECO:0000256" key="1">
    <source>
        <dbReference type="ARBA" id="ARBA00007664"/>
    </source>
</evidence>
<evidence type="ECO:0000313" key="5">
    <source>
        <dbReference type="EMBL" id="KAK2565806.1"/>
    </source>
</evidence>
<dbReference type="InterPro" id="IPR001254">
    <property type="entry name" value="Trypsin_dom"/>
</dbReference>
<evidence type="ECO:0000259" key="4">
    <source>
        <dbReference type="PROSITE" id="PS50240"/>
    </source>
</evidence>
<feature type="chain" id="PRO_5041902544" evidence="3">
    <location>
        <begin position="27"/>
        <end position="319"/>
    </location>
</feature>
<dbReference type="GO" id="GO:0006508">
    <property type="term" value="P:proteolysis"/>
    <property type="evidence" value="ECO:0007669"/>
    <property type="project" value="UniProtKB-KW"/>
</dbReference>
<dbReference type="PANTHER" id="PTHR15462:SF8">
    <property type="entry name" value="SERINE PROTEASE"/>
    <property type="match status" value="1"/>
</dbReference>
<dbReference type="InterPro" id="IPR050966">
    <property type="entry name" value="Glutamyl_endopeptidase"/>
</dbReference>
<dbReference type="SMART" id="SM00020">
    <property type="entry name" value="Tryp_SPc"/>
    <property type="match status" value="1"/>
</dbReference>
<reference evidence="5" key="2">
    <citation type="journal article" date="2023" name="Science">
        <title>Genomic signatures of disease resistance in endangered staghorn corals.</title>
        <authorList>
            <person name="Vollmer S.V."/>
            <person name="Selwyn J.D."/>
            <person name="Despard B.A."/>
            <person name="Roesel C.L."/>
        </authorList>
    </citation>
    <scope>NUCLEOTIDE SEQUENCE</scope>
    <source>
        <strain evidence="5">K2</strain>
    </source>
</reference>
<dbReference type="AlphaFoldDB" id="A0AAD9QRI6"/>
<keyword evidence="5" id="KW-0378">Hydrolase</keyword>
<dbReference type="PANTHER" id="PTHR15462">
    <property type="entry name" value="SERINE PROTEASE"/>
    <property type="match status" value="1"/>
</dbReference>
<name>A0AAD9QRI6_ACRCE</name>
<dbReference type="EMBL" id="JARQWQ010000018">
    <property type="protein sequence ID" value="KAK2565806.1"/>
    <property type="molecule type" value="Genomic_DNA"/>
</dbReference>
<keyword evidence="6" id="KW-1185">Reference proteome</keyword>
<feature type="domain" description="Peptidase S1" evidence="4">
    <location>
        <begin position="87"/>
        <end position="316"/>
    </location>
</feature>
<dbReference type="InterPro" id="IPR009003">
    <property type="entry name" value="Peptidase_S1_PA"/>
</dbReference>
<dbReference type="SUPFAM" id="SSF50494">
    <property type="entry name" value="Trypsin-like serine proteases"/>
    <property type="match status" value="1"/>
</dbReference>
<evidence type="ECO:0000313" key="6">
    <source>
        <dbReference type="Proteomes" id="UP001249851"/>
    </source>
</evidence>
<sequence>MLCSRVTSIFFLLISLWSQLHHGALSLSRSQTLVDSVKETNEEDLKVGIHERNSTSPENTALSRGLHTVEKGELFPVILYNSKRGSIIGSDDRRRIKGKTAQRLPFKAVVKVKLSSRIGSCSGTLIGPRHVLSAAHCFHNGRGLLNSKRDLKVGVLQPNHLFTWYRVKNVFLPRSWKHARSMNPENDYAVLTLQRPHGSSFLPLKAMSMKKLQTYGSMHFSCYPNDKPANSMWYSSCPVGWQPNTPAPRTVIMNMCDAAGGCSGAGVYVVNQLSENDRFIIGVLSSTIKSRSRNVITRLTPKKLREICSWIGRLTKSGC</sequence>
<accession>A0AAD9QRI6</accession>
<protein>
    <submittedName>
        <fullName evidence="5">Serine protease 23</fullName>
    </submittedName>
</protein>